<keyword evidence="1" id="KW-0812">Transmembrane</keyword>
<organism evidence="2 3">
    <name type="scientific">[Roseibacterium] beibuensis</name>
    <dbReference type="NCBI Taxonomy" id="1193142"/>
    <lineage>
        <taxon>Bacteria</taxon>
        <taxon>Pseudomonadati</taxon>
        <taxon>Pseudomonadota</taxon>
        <taxon>Alphaproteobacteria</taxon>
        <taxon>Rhodobacterales</taxon>
        <taxon>Roseobacteraceae</taxon>
        <taxon>Roseicyclus</taxon>
    </lineage>
</organism>
<keyword evidence="1" id="KW-0472">Membrane</keyword>
<accession>A0ABP9L9T7</accession>
<protein>
    <recommendedName>
        <fullName evidence="4">DUF5337 domain-containing protein</fullName>
    </recommendedName>
</protein>
<keyword evidence="1" id="KW-1133">Transmembrane helix</keyword>
<dbReference type="InterPro" id="IPR020308">
    <property type="entry name" value="Uncharacterised_Ynq1"/>
</dbReference>
<sequence length="83" mass="9435">MPARSKITVTDRDRRLARQGRRAALVIAATMLLWMGGQYIGGQMGWPLRYAFLMDLAAIAALVWALVVTYWVWKARRSDPDRG</sequence>
<name>A0ABP9L9T7_9RHOB</name>
<dbReference type="EMBL" id="BAABHW010000002">
    <property type="protein sequence ID" value="GAA5071835.1"/>
    <property type="molecule type" value="Genomic_DNA"/>
</dbReference>
<evidence type="ECO:0000256" key="1">
    <source>
        <dbReference type="SAM" id="Phobius"/>
    </source>
</evidence>
<evidence type="ECO:0000313" key="2">
    <source>
        <dbReference type="EMBL" id="GAA5071835.1"/>
    </source>
</evidence>
<feature type="transmembrane region" description="Helical" evidence="1">
    <location>
        <begin position="21"/>
        <end position="40"/>
    </location>
</feature>
<comment type="caution">
    <text evidence="2">The sequence shown here is derived from an EMBL/GenBank/DDBJ whole genome shotgun (WGS) entry which is preliminary data.</text>
</comment>
<feature type="transmembrane region" description="Helical" evidence="1">
    <location>
        <begin position="52"/>
        <end position="73"/>
    </location>
</feature>
<evidence type="ECO:0008006" key="4">
    <source>
        <dbReference type="Google" id="ProtNLM"/>
    </source>
</evidence>
<gene>
    <name evidence="2" type="ORF">GCM10023209_15960</name>
</gene>
<proteinExistence type="predicted"/>
<evidence type="ECO:0000313" key="3">
    <source>
        <dbReference type="Proteomes" id="UP001499910"/>
    </source>
</evidence>
<dbReference type="RefSeq" id="WP_259550166.1">
    <property type="nucleotide sequence ID" value="NZ_BAABHW010000002.1"/>
</dbReference>
<reference evidence="3" key="1">
    <citation type="journal article" date="2019" name="Int. J. Syst. Evol. Microbiol.">
        <title>The Global Catalogue of Microorganisms (GCM) 10K type strain sequencing project: providing services to taxonomists for standard genome sequencing and annotation.</title>
        <authorList>
            <consortium name="The Broad Institute Genomics Platform"/>
            <consortium name="The Broad Institute Genome Sequencing Center for Infectious Disease"/>
            <person name="Wu L."/>
            <person name="Ma J."/>
        </authorList>
    </citation>
    <scope>NUCLEOTIDE SEQUENCE [LARGE SCALE GENOMIC DNA]</scope>
    <source>
        <strain evidence="3">JCM 18015</strain>
    </source>
</reference>
<keyword evidence="3" id="KW-1185">Reference proteome</keyword>
<dbReference type="Pfam" id="PF17272">
    <property type="entry name" value="DUF5337"/>
    <property type="match status" value="1"/>
</dbReference>
<dbReference type="Proteomes" id="UP001499910">
    <property type="component" value="Unassembled WGS sequence"/>
</dbReference>